<organism evidence="2 3">
    <name type="scientific">Embleya scabrispora</name>
    <dbReference type="NCBI Taxonomy" id="159449"/>
    <lineage>
        <taxon>Bacteria</taxon>
        <taxon>Bacillati</taxon>
        <taxon>Actinomycetota</taxon>
        <taxon>Actinomycetes</taxon>
        <taxon>Kitasatosporales</taxon>
        <taxon>Streptomycetaceae</taxon>
        <taxon>Embleya</taxon>
    </lineage>
</organism>
<protein>
    <recommendedName>
        <fullName evidence="4">DUF3828 domain-containing protein</fullName>
    </recommendedName>
</protein>
<name>A0A1T3P1D6_9ACTN</name>
<gene>
    <name evidence="2" type="ORF">B4N89_19345</name>
</gene>
<evidence type="ECO:0000313" key="2">
    <source>
        <dbReference type="EMBL" id="OPC82804.1"/>
    </source>
</evidence>
<keyword evidence="1" id="KW-0732">Signal</keyword>
<proteinExistence type="predicted"/>
<evidence type="ECO:0008006" key="4">
    <source>
        <dbReference type="Google" id="ProtNLM"/>
    </source>
</evidence>
<keyword evidence="3" id="KW-1185">Reference proteome</keyword>
<evidence type="ECO:0000256" key="1">
    <source>
        <dbReference type="SAM" id="SignalP"/>
    </source>
</evidence>
<feature type="signal peptide" evidence="1">
    <location>
        <begin position="1"/>
        <end position="33"/>
    </location>
</feature>
<feature type="chain" id="PRO_5012142769" description="DUF3828 domain-containing protein" evidence="1">
    <location>
        <begin position="34"/>
        <end position="159"/>
    </location>
</feature>
<dbReference type="Gene3D" id="3.10.450.50">
    <property type="match status" value="1"/>
</dbReference>
<dbReference type="Proteomes" id="UP000190037">
    <property type="component" value="Unassembled WGS sequence"/>
</dbReference>
<accession>A0A1T3P1D6</accession>
<dbReference type="EMBL" id="MWQN01000001">
    <property type="protein sequence ID" value="OPC82804.1"/>
    <property type="molecule type" value="Genomic_DNA"/>
</dbReference>
<evidence type="ECO:0000313" key="3">
    <source>
        <dbReference type="Proteomes" id="UP000190037"/>
    </source>
</evidence>
<comment type="caution">
    <text evidence="2">The sequence shown here is derived from an EMBL/GenBank/DDBJ whole genome shotgun (WGS) entry which is preliminary data.</text>
</comment>
<sequence length="159" mass="17052">MEVDMTTGIRRTAVVAVTAGLLLAGGLAAPALAAEASPPGSHQAARQIGVVEKVTAFYDQYLDAINGTNPNMDPTEVRNEFLTPELNARLDDWAEENMADPVFRAQNTPESRDVRYEGSGAGHATVIVTEHFGDGSTIDVWYRVPLDGGRISDLKDAPQ</sequence>
<reference evidence="2 3" key="1">
    <citation type="submission" date="2017-03" db="EMBL/GenBank/DDBJ databases">
        <title>Draft genome sequence of Streptomyces scabrisporus NF3, endophyte isolated from Amphipterygium adstringens.</title>
        <authorList>
            <person name="Vazquez M."/>
            <person name="Ceapa C.D."/>
            <person name="Rodriguez Luna D."/>
            <person name="Sanchez Esquivel S."/>
        </authorList>
    </citation>
    <scope>NUCLEOTIDE SEQUENCE [LARGE SCALE GENOMIC DNA]</scope>
    <source>
        <strain evidence="2 3">NF3</strain>
    </source>
</reference>
<dbReference type="AlphaFoldDB" id="A0A1T3P1D6"/>